<dbReference type="InterPro" id="IPR016035">
    <property type="entry name" value="Acyl_Trfase/lysoPLipase"/>
</dbReference>
<gene>
    <name evidence="6" type="ORF">EV659_10961</name>
</gene>
<reference evidence="6 7" key="1">
    <citation type="submission" date="2019-03" db="EMBL/GenBank/DDBJ databases">
        <title>Genomic Encyclopedia of Type Strains, Phase IV (KMG-IV): sequencing the most valuable type-strain genomes for metagenomic binning, comparative biology and taxonomic classification.</title>
        <authorList>
            <person name="Goeker M."/>
        </authorList>
    </citation>
    <scope>NUCLEOTIDE SEQUENCE [LARGE SCALE GENOMIC DNA]</scope>
    <source>
        <strain evidence="6 7">DSM 2132</strain>
    </source>
</reference>
<evidence type="ECO:0000256" key="2">
    <source>
        <dbReference type="ARBA" id="ARBA00022963"/>
    </source>
</evidence>
<keyword evidence="2 4" id="KW-0442">Lipid degradation</keyword>
<keyword evidence="3 4" id="KW-0443">Lipid metabolism</keyword>
<comment type="caution">
    <text evidence="6">The sequence shown here is derived from an EMBL/GenBank/DDBJ whole genome shotgun (WGS) entry which is preliminary data.</text>
</comment>
<dbReference type="PANTHER" id="PTHR14226">
    <property type="entry name" value="NEUROPATHY TARGET ESTERASE/SWISS CHEESE D.MELANOGASTER"/>
    <property type="match status" value="1"/>
</dbReference>
<evidence type="ECO:0000259" key="5">
    <source>
        <dbReference type="PROSITE" id="PS51635"/>
    </source>
</evidence>
<dbReference type="Pfam" id="PF01734">
    <property type="entry name" value="Patatin"/>
    <property type="match status" value="1"/>
</dbReference>
<feature type="short sequence motif" description="GXGXXG" evidence="4">
    <location>
        <begin position="15"/>
        <end position="20"/>
    </location>
</feature>
<evidence type="ECO:0000313" key="7">
    <source>
        <dbReference type="Proteomes" id="UP000295399"/>
    </source>
</evidence>
<dbReference type="SUPFAM" id="SSF52151">
    <property type="entry name" value="FabD/lysophospholipase-like"/>
    <property type="match status" value="1"/>
</dbReference>
<dbReference type="AlphaFoldDB" id="A0A4R2PBR8"/>
<organism evidence="6 7">
    <name type="scientific">Rhodothalassium salexigens DSM 2132</name>
    <dbReference type="NCBI Taxonomy" id="1188247"/>
    <lineage>
        <taxon>Bacteria</taxon>
        <taxon>Pseudomonadati</taxon>
        <taxon>Pseudomonadota</taxon>
        <taxon>Alphaproteobacteria</taxon>
        <taxon>Rhodothalassiales</taxon>
        <taxon>Rhodothalassiaceae</taxon>
        <taxon>Rhodothalassium</taxon>
    </lineage>
</organism>
<dbReference type="GO" id="GO:0016042">
    <property type="term" value="P:lipid catabolic process"/>
    <property type="evidence" value="ECO:0007669"/>
    <property type="project" value="UniProtKB-UniRule"/>
</dbReference>
<feature type="domain" description="PNPLA" evidence="5">
    <location>
        <begin position="11"/>
        <end position="210"/>
    </location>
</feature>
<protein>
    <submittedName>
        <fullName evidence="6">NTE family protein</fullName>
    </submittedName>
</protein>
<feature type="active site" description="Nucleophile" evidence="4">
    <location>
        <position position="45"/>
    </location>
</feature>
<dbReference type="Gene3D" id="3.40.1090.10">
    <property type="entry name" value="Cytosolic phospholipase A2 catalytic domain"/>
    <property type="match status" value="2"/>
</dbReference>
<dbReference type="OrthoDB" id="9807112at2"/>
<dbReference type="PANTHER" id="PTHR14226:SF78">
    <property type="entry name" value="SLR0060 PROTEIN"/>
    <property type="match status" value="1"/>
</dbReference>
<dbReference type="RefSeq" id="WP_132709055.1">
    <property type="nucleotide sequence ID" value="NZ_JACIGF010000009.1"/>
</dbReference>
<name>A0A4R2PBR8_RHOSA</name>
<feature type="active site" description="Proton acceptor" evidence="4">
    <location>
        <position position="197"/>
    </location>
</feature>
<dbReference type="InterPro" id="IPR050301">
    <property type="entry name" value="NTE"/>
</dbReference>
<proteinExistence type="predicted"/>
<accession>A0A4R2PBR8</accession>
<keyword evidence="7" id="KW-1185">Reference proteome</keyword>
<dbReference type="InParanoid" id="A0A4R2PBR8"/>
<feature type="short sequence motif" description="GXSXG" evidence="4">
    <location>
        <begin position="43"/>
        <end position="47"/>
    </location>
</feature>
<evidence type="ECO:0000256" key="1">
    <source>
        <dbReference type="ARBA" id="ARBA00022801"/>
    </source>
</evidence>
<evidence type="ECO:0000256" key="3">
    <source>
        <dbReference type="ARBA" id="ARBA00023098"/>
    </source>
</evidence>
<sequence>MARAEPKPINLALQGGGAHGAFTWGVIDRLLEDGRLAFEGISGTSAGAMNAAVYADGVVKGGADGARQALADFWAAVARAGQASPIQRNPINLLFGDWSLDNSPSYLFFDLMSRLASPYEVNPLNLNPLRDLLEAQVDFARVESCWQTQLFVSATNVHTGRVRVFRNPEISADTVMASACLPFMFQAVEIDGVPYWDGGYMGNPALFPFFDCCTTSDVLLVQINPMERAETPKTAREILNRVNEITFNASLMKEFRAIEFVSRLIDQGRLDGTDYRQVRLHRIQDAEAIKSLSASSKLNAEWAFLTRLRDLGRDAAGQWLDTCFDRVGERSTVDITDML</sequence>
<dbReference type="PROSITE" id="PS51635">
    <property type="entry name" value="PNPLA"/>
    <property type="match status" value="1"/>
</dbReference>
<feature type="short sequence motif" description="DGA/G" evidence="4">
    <location>
        <begin position="197"/>
        <end position="199"/>
    </location>
</feature>
<evidence type="ECO:0000256" key="4">
    <source>
        <dbReference type="PROSITE-ProRule" id="PRU01161"/>
    </source>
</evidence>
<dbReference type="Proteomes" id="UP000295399">
    <property type="component" value="Unassembled WGS sequence"/>
</dbReference>
<keyword evidence="1 4" id="KW-0378">Hydrolase</keyword>
<evidence type="ECO:0000313" key="6">
    <source>
        <dbReference type="EMBL" id="TCP32569.1"/>
    </source>
</evidence>
<dbReference type="EMBL" id="SLXO01000009">
    <property type="protein sequence ID" value="TCP32569.1"/>
    <property type="molecule type" value="Genomic_DNA"/>
</dbReference>
<dbReference type="InterPro" id="IPR002641">
    <property type="entry name" value="PNPLA_dom"/>
</dbReference>
<dbReference type="GO" id="GO:0016787">
    <property type="term" value="F:hydrolase activity"/>
    <property type="evidence" value="ECO:0007669"/>
    <property type="project" value="UniProtKB-UniRule"/>
</dbReference>